<gene>
    <name evidence="2" type="ORF">CHARACLAT_005890</name>
</gene>
<evidence type="ECO:0000313" key="2">
    <source>
        <dbReference type="EMBL" id="MED6283156.1"/>
    </source>
</evidence>
<dbReference type="EMBL" id="JAHUTJ010049480">
    <property type="protein sequence ID" value="MED6283156.1"/>
    <property type="molecule type" value="Genomic_DNA"/>
</dbReference>
<reference evidence="2 3" key="1">
    <citation type="submission" date="2021-06" db="EMBL/GenBank/DDBJ databases">
        <authorList>
            <person name="Palmer J.M."/>
        </authorList>
    </citation>
    <scope>NUCLEOTIDE SEQUENCE [LARGE SCALE GENOMIC DNA]</scope>
    <source>
        <strain evidence="2 3">CL_MEX2019</strain>
        <tissue evidence="2">Muscle</tissue>
    </source>
</reference>
<dbReference type="Proteomes" id="UP001352852">
    <property type="component" value="Unassembled WGS sequence"/>
</dbReference>
<proteinExistence type="predicted"/>
<comment type="caution">
    <text evidence="2">The sequence shown here is derived from an EMBL/GenBank/DDBJ whole genome shotgun (WGS) entry which is preliminary data.</text>
</comment>
<protein>
    <submittedName>
        <fullName evidence="2">Uncharacterized protein</fullName>
    </submittedName>
</protein>
<evidence type="ECO:0000313" key="3">
    <source>
        <dbReference type="Proteomes" id="UP001352852"/>
    </source>
</evidence>
<sequence length="101" mass="10681">MAPSHAKLPSGSAPQSAVTNSPTSSLTAMQHPFTPPLSTSEMTLHVLPQPAIQLLAINTNPADSSCRETTQGSSSVQQACKMVNKKPRSASPRVFLKAVWL</sequence>
<feature type="compositionally biased region" description="Polar residues" evidence="1">
    <location>
        <begin position="12"/>
        <end position="28"/>
    </location>
</feature>
<organism evidence="2 3">
    <name type="scientific">Characodon lateralis</name>
    <dbReference type="NCBI Taxonomy" id="208331"/>
    <lineage>
        <taxon>Eukaryota</taxon>
        <taxon>Metazoa</taxon>
        <taxon>Chordata</taxon>
        <taxon>Craniata</taxon>
        <taxon>Vertebrata</taxon>
        <taxon>Euteleostomi</taxon>
        <taxon>Actinopterygii</taxon>
        <taxon>Neopterygii</taxon>
        <taxon>Teleostei</taxon>
        <taxon>Neoteleostei</taxon>
        <taxon>Acanthomorphata</taxon>
        <taxon>Ovalentaria</taxon>
        <taxon>Atherinomorphae</taxon>
        <taxon>Cyprinodontiformes</taxon>
        <taxon>Goodeidae</taxon>
        <taxon>Characodon</taxon>
    </lineage>
</organism>
<name>A0ABU7E8N5_9TELE</name>
<accession>A0ABU7E8N5</accession>
<keyword evidence="3" id="KW-1185">Reference proteome</keyword>
<feature type="region of interest" description="Disordered" evidence="1">
    <location>
        <begin position="1"/>
        <end position="40"/>
    </location>
</feature>
<evidence type="ECO:0000256" key="1">
    <source>
        <dbReference type="SAM" id="MobiDB-lite"/>
    </source>
</evidence>